<sequence>MTTSEYLAKEKRKNKDVVALGQLGGVEGVTASLGIDSRAGIPDNGRKFLQDPVTPRRAAALLVQYQGSREGHSQRPREPPSSLFWVHQALREAPRSSEPRPQPHVTPSS</sequence>
<name>A0A2P5A788_PARAD</name>
<organism evidence="1 2">
    <name type="scientific">Parasponia andersonii</name>
    <name type="common">Sponia andersonii</name>
    <dbReference type="NCBI Taxonomy" id="3476"/>
    <lineage>
        <taxon>Eukaryota</taxon>
        <taxon>Viridiplantae</taxon>
        <taxon>Streptophyta</taxon>
        <taxon>Embryophyta</taxon>
        <taxon>Tracheophyta</taxon>
        <taxon>Spermatophyta</taxon>
        <taxon>Magnoliopsida</taxon>
        <taxon>eudicotyledons</taxon>
        <taxon>Gunneridae</taxon>
        <taxon>Pentapetalae</taxon>
        <taxon>rosids</taxon>
        <taxon>fabids</taxon>
        <taxon>Rosales</taxon>
        <taxon>Cannabaceae</taxon>
        <taxon>Parasponia</taxon>
    </lineage>
</organism>
<reference evidence="2" key="1">
    <citation type="submission" date="2016-06" db="EMBL/GenBank/DDBJ databases">
        <title>Parallel loss of symbiosis genes in relatives of nitrogen-fixing non-legume Parasponia.</title>
        <authorList>
            <person name="Van Velzen R."/>
            <person name="Holmer R."/>
            <person name="Bu F."/>
            <person name="Rutten L."/>
            <person name="Van Zeijl A."/>
            <person name="Liu W."/>
            <person name="Santuari L."/>
            <person name="Cao Q."/>
            <person name="Sharma T."/>
            <person name="Shen D."/>
            <person name="Roswanjaya Y."/>
            <person name="Wardhani T."/>
            <person name="Kalhor M.S."/>
            <person name="Jansen J."/>
            <person name="Van den Hoogen J."/>
            <person name="Gungor B."/>
            <person name="Hartog M."/>
            <person name="Hontelez J."/>
            <person name="Verver J."/>
            <person name="Yang W.-C."/>
            <person name="Schijlen E."/>
            <person name="Repin R."/>
            <person name="Schilthuizen M."/>
            <person name="Schranz E."/>
            <person name="Heidstra R."/>
            <person name="Miyata K."/>
            <person name="Fedorova E."/>
            <person name="Kohlen W."/>
            <person name="Bisseling T."/>
            <person name="Smit S."/>
            <person name="Geurts R."/>
        </authorList>
    </citation>
    <scope>NUCLEOTIDE SEQUENCE [LARGE SCALE GENOMIC DNA]</scope>
    <source>
        <strain evidence="2">cv. WU1-14</strain>
    </source>
</reference>
<dbReference type="EMBL" id="JXTB01000820">
    <property type="protein sequence ID" value="PON32405.1"/>
    <property type="molecule type" value="Genomic_DNA"/>
</dbReference>
<evidence type="ECO:0000313" key="2">
    <source>
        <dbReference type="Proteomes" id="UP000237105"/>
    </source>
</evidence>
<dbReference type="AlphaFoldDB" id="A0A2P5A788"/>
<accession>A0A2P5A788</accession>
<comment type="caution">
    <text evidence="1">The sequence shown here is derived from an EMBL/GenBank/DDBJ whole genome shotgun (WGS) entry which is preliminary data.</text>
</comment>
<proteinExistence type="predicted"/>
<protein>
    <submittedName>
        <fullName evidence="1">Uncharacterized protein</fullName>
    </submittedName>
</protein>
<evidence type="ECO:0000313" key="1">
    <source>
        <dbReference type="EMBL" id="PON32405.1"/>
    </source>
</evidence>
<keyword evidence="2" id="KW-1185">Reference proteome</keyword>
<gene>
    <name evidence="1" type="ORF">PanWU01x14_361550</name>
</gene>
<dbReference type="Proteomes" id="UP000237105">
    <property type="component" value="Unassembled WGS sequence"/>
</dbReference>